<feature type="compositionally biased region" description="Basic and acidic residues" evidence="3">
    <location>
        <begin position="25"/>
        <end position="34"/>
    </location>
</feature>
<keyword evidence="2" id="KW-0863">Zinc-finger</keyword>
<gene>
    <name evidence="6" type="ORF">RHGRI_013014</name>
</gene>
<dbReference type="InterPro" id="IPR025558">
    <property type="entry name" value="DUF4283"/>
</dbReference>
<dbReference type="InterPro" id="IPR040256">
    <property type="entry name" value="At4g02000-like"/>
</dbReference>
<dbReference type="AlphaFoldDB" id="A0AAV6K4E6"/>
<dbReference type="Pfam" id="PF14392">
    <property type="entry name" value="zf-CCHC_4"/>
    <property type="match status" value="1"/>
</dbReference>
<keyword evidence="2" id="KW-0479">Metal-binding</keyword>
<protein>
    <recommendedName>
        <fullName evidence="8">CCHC-type domain-containing protein</fullName>
    </recommendedName>
</protein>
<dbReference type="InterPro" id="IPR011333">
    <property type="entry name" value="SKP1/BTB/POZ_sf"/>
</dbReference>
<feature type="compositionally biased region" description="Gly residues" evidence="3">
    <location>
        <begin position="444"/>
        <end position="453"/>
    </location>
</feature>
<dbReference type="Pfam" id="PF14111">
    <property type="entry name" value="DUF4283"/>
    <property type="match status" value="1"/>
</dbReference>
<feature type="region of interest" description="Disordered" evidence="3">
    <location>
        <begin position="645"/>
        <end position="683"/>
    </location>
</feature>
<dbReference type="Proteomes" id="UP000823749">
    <property type="component" value="Chromosome 5"/>
</dbReference>
<feature type="region of interest" description="Disordered" evidence="3">
    <location>
        <begin position="442"/>
        <end position="492"/>
    </location>
</feature>
<feature type="compositionally biased region" description="Basic and acidic residues" evidence="3">
    <location>
        <begin position="602"/>
        <end position="613"/>
    </location>
</feature>
<feature type="region of interest" description="Disordered" evidence="3">
    <location>
        <begin position="25"/>
        <end position="101"/>
    </location>
</feature>
<dbReference type="GO" id="GO:0008270">
    <property type="term" value="F:zinc ion binding"/>
    <property type="evidence" value="ECO:0007669"/>
    <property type="project" value="UniProtKB-KW"/>
</dbReference>
<keyword evidence="7" id="KW-1185">Reference proteome</keyword>
<dbReference type="InterPro" id="IPR025836">
    <property type="entry name" value="Zn_knuckle_CX2CX4HX4C"/>
</dbReference>
<evidence type="ECO:0000256" key="1">
    <source>
        <dbReference type="ARBA" id="ARBA00004906"/>
    </source>
</evidence>
<feature type="domain" description="BTB" evidence="4">
    <location>
        <begin position="107"/>
        <end position="177"/>
    </location>
</feature>
<dbReference type="SUPFAM" id="SSF54695">
    <property type="entry name" value="POZ domain"/>
    <property type="match status" value="1"/>
</dbReference>
<evidence type="ECO:0000313" key="7">
    <source>
        <dbReference type="Proteomes" id="UP000823749"/>
    </source>
</evidence>
<dbReference type="GO" id="GO:0003676">
    <property type="term" value="F:nucleic acid binding"/>
    <property type="evidence" value="ECO:0007669"/>
    <property type="project" value="InterPro"/>
</dbReference>
<dbReference type="InterPro" id="IPR000210">
    <property type="entry name" value="BTB/POZ_dom"/>
</dbReference>
<comment type="caution">
    <text evidence="6">The sequence shown here is derived from an EMBL/GenBank/DDBJ whole genome shotgun (WGS) entry which is preliminary data.</text>
</comment>
<comment type="pathway">
    <text evidence="1">Protein modification; protein ubiquitination.</text>
</comment>
<name>A0AAV6K4E6_9ERIC</name>
<dbReference type="PROSITE" id="PS50097">
    <property type="entry name" value="BTB"/>
    <property type="match status" value="1"/>
</dbReference>
<feature type="compositionally biased region" description="Basic residues" evidence="3">
    <location>
        <begin position="652"/>
        <end position="662"/>
    </location>
</feature>
<dbReference type="SMART" id="SM00225">
    <property type="entry name" value="BTB"/>
    <property type="match status" value="1"/>
</dbReference>
<keyword evidence="2" id="KW-0862">Zinc</keyword>
<feature type="compositionally biased region" description="Polar residues" evidence="3">
    <location>
        <begin position="480"/>
        <end position="489"/>
    </location>
</feature>
<evidence type="ECO:0000259" key="5">
    <source>
        <dbReference type="PROSITE" id="PS50158"/>
    </source>
</evidence>
<evidence type="ECO:0000313" key="6">
    <source>
        <dbReference type="EMBL" id="KAG5547197.1"/>
    </source>
</evidence>
<sequence>MNRETTSYTNFLTIVHDDDPILNKHPKIDHDSSHNDTILNKRRKTNRDSSDAEASETNENYNPIDAQGDQKDQTLPKWPPSPNGSDANNDSVGSSQFSGGGGGERQFELVLITGGREVKADRCILSERSPFFKNLLCGEERRVRLDLKDFAKDFDVSFDALVPVLAYLYSGKVSSLRPEDPPLDWLMEEPVIISLDESFEECPQSAQFVLVGKILSSKILNKIGVQKVIEKAWRTNEEFSISAWKDNIYAFGFKNEDDLCRIISKGPWSVMGSLLILRKWDQSKTFSDLDFSFSPFWIQIHGLPLGFLNPKAGMEIAKSLGEVITVEEPGERGKLANFLRVRIWVDITKPLKKGFFLRRAKEEDIWISFKYERLSDFCYGCGIVGHSVNDCKEKSSLVAKKWSFDGSLRAEYAVVESIQYGDKPLPKLVYREAKRRPVVEEGGACAGSSGGRVGALASSTNSKGDSGRGEGERTFVRTESCPSATSQVETAGARGEVENILPPRTEKISRPLGLPRQDLSSNVLAQETEHDGVGKKPINNSAQYYVEEPDSPRGFTTAQNLGLAEVMRPALLLGPERGLGSLKAGEEGLARAFSSALNLKRKISESPDREDKGKKQKNTLHEEDGDLSQLMVIGGEELNGYFQRALPQTRAKPSRGRGRRGGKSLGGSAKGRNKPPVFSEGDLVDIEVNCEDDLEVGLAPDELDDRMGGMAQEDAEERALVAGPKQPQVRW</sequence>
<evidence type="ECO:0000256" key="3">
    <source>
        <dbReference type="SAM" id="MobiDB-lite"/>
    </source>
</evidence>
<evidence type="ECO:0008006" key="8">
    <source>
        <dbReference type="Google" id="ProtNLM"/>
    </source>
</evidence>
<dbReference type="PROSITE" id="PS50158">
    <property type="entry name" value="ZF_CCHC"/>
    <property type="match status" value="1"/>
</dbReference>
<dbReference type="PANTHER" id="PTHR31286:SF178">
    <property type="entry name" value="DUF4283 DOMAIN-CONTAINING PROTEIN"/>
    <property type="match status" value="1"/>
</dbReference>
<dbReference type="PANTHER" id="PTHR31286">
    <property type="entry name" value="GLYCINE-RICH CELL WALL STRUCTURAL PROTEIN 1.8-LIKE"/>
    <property type="match status" value="1"/>
</dbReference>
<proteinExistence type="predicted"/>
<organism evidence="6 7">
    <name type="scientific">Rhododendron griersonianum</name>
    <dbReference type="NCBI Taxonomy" id="479676"/>
    <lineage>
        <taxon>Eukaryota</taxon>
        <taxon>Viridiplantae</taxon>
        <taxon>Streptophyta</taxon>
        <taxon>Embryophyta</taxon>
        <taxon>Tracheophyta</taxon>
        <taxon>Spermatophyta</taxon>
        <taxon>Magnoliopsida</taxon>
        <taxon>eudicotyledons</taxon>
        <taxon>Gunneridae</taxon>
        <taxon>Pentapetalae</taxon>
        <taxon>asterids</taxon>
        <taxon>Ericales</taxon>
        <taxon>Ericaceae</taxon>
        <taxon>Ericoideae</taxon>
        <taxon>Rhodoreae</taxon>
        <taxon>Rhododendron</taxon>
    </lineage>
</organism>
<feature type="domain" description="CCHC-type" evidence="5">
    <location>
        <begin position="378"/>
        <end position="393"/>
    </location>
</feature>
<dbReference type="InterPro" id="IPR001878">
    <property type="entry name" value="Znf_CCHC"/>
</dbReference>
<evidence type="ECO:0000259" key="4">
    <source>
        <dbReference type="PROSITE" id="PS50097"/>
    </source>
</evidence>
<dbReference type="Gene3D" id="3.30.710.10">
    <property type="entry name" value="Potassium Channel Kv1.1, Chain A"/>
    <property type="match status" value="1"/>
</dbReference>
<feature type="region of interest" description="Disordered" evidence="3">
    <location>
        <begin position="601"/>
        <end position="628"/>
    </location>
</feature>
<dbReference type="EMBL" id="JACTNZ010000005">
    <property type="protein sequence ID" value="KAG5547197.1"/>
    <property type="molecule type" value="Genomic_DNA"/>
</dbReference>
<feature type="compositionally biased region" description="Basic and acidic residues" evidence="3">
    <location>
        <begin position="465"/>
        <end position="476"/>
    </location>
</feature>
<accession>A0AAV6K4E6</accession>
<evidence type="ECO:0000256" key="2">
    <source>
        <dbReference type="PROSITE-ProRule" id="PRU00047"/>
    </source>
</evidence>
<dbReference type="Pfam" id="PF00651">
    <property type="entry name" value="BTB"/>
    <property type="match status" value="1"/>
</dbReference>
<feature type="region of interest" description="Disordered" evidence="3">
    <location>
        <begin position="698"/>
        <end position="731"/>
    </location>
</feature>
<reference evidence="6" key="1">
    <citation type="submission" date="2020-08" db="EMBL/GenBank/DDBJ databases">
        <title>Plant Genome Project.</title>
        <authorList>
            <person name="Zhang R.-G."/>
        </authorList>
    </citation>
    <scope>NUCLEOTIDE SEQUENCE</scope>
    <source>
        <strain evidence="6">WSP0</strain>
        <tissue evidence="6">Leaf</tissue>
    </source>
</reference>